<reference evidence="3 4" key="1">
    <citation type="journal article" date="2015" name="Sci. Rep.">
        <title>Chromosome-level genome map provides insights into diverse defense mechanisms in the medicinal fungus Ganoderma sinense.</title>
        <authorList>
            <person name="Zhu Y."/>
            <person name="Xu J."/>
            <person name="Sun C."/>
            <person name="Zhou S."/>
            <person name="Xu H."/>
            <person name="Nelson D.R."/>
            <person name="Qian J."/>
            <person name="Song J."/>
            <person name="Luo H."/>
            <person name="Xiang L."/>
            <person name="Li Y."/>
            <person name="Xu Z."/>
            <person name="Ji A."/>
            <person name="Wang L."/>
            <person name="Lu S."/>
            <person name="Hayward A."/>
            <person name="Sun W."/>
            <person name="Li X."/>
            <person name="Schwartz D.C."/>
            <person name="Wang Y."/>
            <person name="Chen S."/>
        </authorList>
    </citation>
    <scope>NUCLEOTIDE SEQUENCE [LARGE SCALE GENOMIC DNA]</scope>
    <source>
        <strain evidence="3 4">ZZ0214-1</strain>
    </source>
</reference>
<gene>
    <name evidence="3" type="ORF">GSI_14895</name>
</gene>
<dbReference type="InterPro" id="IPR036603">
    <property type="entry name" value="RBP11-like"/>
</dbReference>
<keyword evidence="1" id="KW-0240">DNA-directed RNA polymerase</keyword>
<accession>A0A2G8RQ02</accession>
<evidence type="ECO:0000256" key="1">
    <source>
        <dbReference type="ARBA" id="ARBA00022478"/>
    </source>
</evidence>
<evidence type="ECO:0000313" key="4">
    <source>
        <dbReference type="Proteomes" id="UP000230002"/>
    </source>
</evidence>
<organism evidence="3 4">
    <name type="scientific">Ganoderma sinense ZZ0214-1</name>
    <dbReference type="NCBI Taxonomy" id="1077348"/>
    <lineage>
        <taxon>Eukaryota</taxon>
        <taxon>Fungi</taxon>
        <taxon>Dikarya</taxon>
        <taxon>Basidiomycota</taxon>
        <taxon>Agaricomycotina</taxon>
        <taxon>Agaricomycetes</taxon>
        <taxon>Polyporales</taxon>
        <taxon>Polyporaceae</taxon>
        <taxon>Ganoderma</taxon>
    </lineage>
</organism>
<proteinExistence type="predicted"/>
<dbReference type="EMBL" id="AYKW01000068">
    <property type="protein sequence ID" value="PIL23582.1"/>
    <property type="molecule type" value="Genomic_DNA"/>
</dbReference>
<comment type="caution">
    <text evidence="3">The sequence shown here is derived from an EMBL/GenBank/DDBJ whole genome shotgun (WGS) entry which is preliminary data.</text>
</comment>
<dbReference type="OrthoDB" id="510325at2759"/>
<dbReference type="GO" id="GO:0046983">
    <property type="term" value="F:protein dimerization activity"/>
    <property type="evidence" value="ECO:0007669"/>
    <property type="project" value="InterPro"/>
</dbReference>
<keyword evidence="4" id="KW-1185">Reference proteome</keyword>
<sequence length="92" mass="10346">MADETRKIQILKGAAPDLSAATYQIHDESHTIGNALRWMLMKKWSSADTDGLSSLAALLQALKDLDDLCVTIDDAYTQSLQNDKYERWDEKS</sequence>
<evidence type="ECO:0000256" key="2">
    <source>
        <dbReference type="ARBA" id="ARBA00023163"/>
    </source>
</evidence>
<evidence type="ECO:0000313" key="3">
    <source>
        <dbReference type="EMBL" id="PIL23582.1"/>
    </source>
</evidence>
<dbReference type="Proteomes" id="UP000230002">
    <property type="component" value="Unassembled WGS sequence"/>
</dbReference>
<name>A0A2G8RQ02_9APHY</name>
<dbReference type="AlphaFoldDB" id="A0A2G8RQ02"/>
<dbReference type="GO" id="GO:0006351">
    <property type="term" value="P:DNA-templated transcription"/>
    <property type="evidence" value="ECO:0007669"/>
    <property type="project" value="InterPro"/>
</dbReference>
<dbReference type="Gene3D" id="3.30.1360.10">
    <property type="entry name" value="RNA polymerase, RBP11-like subunit"/>
    <property type="match status" value="1"/>
</dbReference>
<protein>
    <submittedName>
        <fullName evidence="3">Uncharacterized protein</fullName>
    </submittedName>
</protein>
<dbReference type="GO" id="GO:0055029">
    <property type="term" value="C:nuclear DNA-directed RNA polymerase complex"/>
    <property type="evidence" value="ECO:0007669"/>
    <property type="project" value="UniProtKB-ARBA"/>
</dbReference>
<keyword evidence="2" id="KW-0804">Transcription</keyword>
<dbReference type="STRING" id="1077348.A0A2G8RQ02"/>
<dbReference type="SUPFAM" id="SSF55257">
    <property type="entry name" value="RBP11-like subunits of RNA polymerase"/>
    <property type="match status" value="1"/>
</dbReference>